<reference evidence="2" key="1">
    <citation type="submission" date="2021-01" db="EMBL/GenBank/DDBJ databases">
        <authorList>
            <consortium name="Genoscope - CEA"/>
            <person name="William W."/>
        </authorList>
    </citation>
    <scope>NUCLEOTIDE SEQUENCE</scope>
</reference>
<comment type="caution">
    <text evidence="2">The sequence shown here is derived from an EMBL/GenBank/DDBJ whole genome shotgun (WGS) entry which is preliminary data.</text>
</comment>
<keyword evidence="3" id="KW-1185">Reference proteome</keyword>
<accession>A0A8S1YR64</accession>
<proteinExistence type="predicted"/>
<dbReference type="AlphaFoldDB" id="A0A8S1YR64"/>
<evidence type="ECO:0000313" key="2">
    <source>
        <dbReference type="EMBL" id="CAD8214124.1"/>
    </source>
</evidence>
<dbReference type="Proteomes" id="UP000683925">
    <property type="component" value="Unassembled WGS sequence"/>
</dbReference>
<protein>
    <submittedName>
        <fullName evidence="2">Uncharacterized protein</fullName>
    </submittedName>
</protein>
<feature type="compositionally biased region" description="Polar residues" evidence="1">
    <location>
        <begin position="1"/>
        <end position="11"/>
    </location>
</feature>
<organism evidence="2 3">
    <name type="scientific">Paramecium octaurelia</name>
    <dbReference type="NCBI Taxonomy" id="43137"/>
    <lineage>
        <taxon>Eukaryota</taxon>
        <taxon>Sar</taxon>
        <taxon>Alveolata</taxon>
        <taxon>Ciliophora</taxon>
        <taxon>Intramacronucleata</taxon>
        <taxon>Oligohymenophorea</taxon>
        <taxon>Peniculida</taxon>
        <taxon>Parameciidae</taxon>
        <taxon>Paramecium</taxon>
    </lineage>
</organism>
<name>A0A8S1YR64_PAROT</name>
<feature type="region of interest" description="Disordered" evidence="1">
    <location>
        <begin position="1"/>
        <end position="35"/>
    </location>
</feature>
<gene>
    <name evidence="2" type="ORF">POCTA_138.1.T1700012</name>
</gene>
<evidence type="ECO:0000313" key="3">
    <source>
        <dbReference type="Proteomes" id="UP000683925"/>
    </source>
</evidence>
<evidence type="ECO:0000256" key="1">
    <source>
        <dbReference type="SAM" id="MobiDB-lite"/>
    </source>
</evidence>
<dbReference type="EMBL" id="CAJJDP010000173">
    <property type="protein sequence ID" value="CAD8214124.1"/>
    <property type="molecule type" value="Genomic_DNA"/>
</dbReference>
<sequence>MVNMKSANERSQGGRRKGQENECFKQLKSRRRSMK</sequence>